<feature type="transmembrane region" description="Helical" evidence="8">
    <location>
        <begin position="363"/>
        <end position="383"/>
    </location>
</feature>
<feature type="transmembrane region" description="Helical" evidence="8">
    <location>
        <begin position="197"/>
        <end position="221"/>
    </location>
</feature>
<comment type="caution">
    <text evidence="10">The sequence shown here is derived from an EMBL/GenBank/DDBJ whole genome shotgun (WGS) entry which is preliminary data.</text>
</comment>
<evidence type="ECO:0000256" key="7">
    <source>
        <dbReference type="ARBA" id="ARBA00037968"/>
    </source>
</evidence>
<dbReference type="Gene3D" id="1.20.1250.20">
    <property type="entry name" value="MFS general substrate transporter like domains"/>
    <property type="match status" value="1"/>
</dbReference>
<dbReference type="PANTHER" id="PTHR43791">
    <property type="entry name" value="PERMEASE-RELATED"/>
    <property type="match status" value="1"/>
</dbReference>
<evidence type="ECO:0000256" key="8">
    <source>
        <dbReference type="SAM" id="Phobius"/>
    </source>
</evidence>
<feature type="transmembrane region" description="Helical" evidence="8">
    <location>
        <begin position="110"/>
        <end position="128"/>
    </location>
</feature>
<feature type="domain" description="Major facilitator superfamily (MFS) profile" evidence="9">
    <location>
        <begin position="43"/>
        <end position="455"/>
    </location>
</feature>
<gene>
    <name evidence="10" type="ORF">BHE90_005319</name>
</gene>
<evidence type="ECO:0000256" key="6">
    <source>
        <dbReference type="ARBA" id="ARBA00023180"/>
    </source>
</evidence>
<dbReference type="PROSITE" id="PS50850">
    <property type="entry name" value="MFS"/>
    <property type="match status" value="1"/>
</dbReference>
<sequence length="490" mass="54407">MTEKVLSAESKQPHDEDVAAGTISEELSLEDDKRLLRRIDLFLLPVMAVSYMFQFLDKSALGFTAIMGLRDDLRLSGEDFSWASGIYYFGYLVASYPASMLMVRWRVAKTIAVAVVFWGAALMITAVANNAAGLLTLRFFLGIFESPIAPGLTAIVSMWYKRSEQPLRHAAWFLGNSVAGIIGGFGAYGIAHVDRIAPWKAVFLIFGGATFAWAIAIAFFLPDVPMTAWFLSQDDRSKVITRVRENMTGIKSNEFKWSQCREALLDVKTWFVVLIQLCANIPNGGVHSFGPIVVQGLGFGEFQTLLLQSGSYLVQFALVLIATGGSTYLRNTRTYFMVWNFALSILGSVLIREYQGEQKWVSYAGFCLVIALGANFPLMMAIISGNFGGFTKKMTVNAICFIAYCAGNIIGPQLFFAREAPSYPSGFLAMMVCFCIGLLSCIALRVYLIMENRRRDSIIDAPETDEVDGSMMANLMDKTDKEIPQFRYVY</sequence>
<dbReference type="InterPro" id="IPR020846">
    <property type="entry name" value="MFS_dom"/>
</dbReference>
<dbReference type="InterPro" id="IPR036259">
    <property type="entry name" value="MFS_trans_sf"/>
</dbReference>
<feature type="transmembrane region" description="Helical" evidence="8">
    <location>
        <begin position="41"/>
        <end position="66"/>
    </location>
</feature>
<keyword evidence="3 8" id="KW-0812">Transmembrane</keyword>
<dbReference type="EMBL" id="MIKF01000060">
    <property type="protein sequence ID" value="RTE80185.1"/>
    <property type="molecule type" value="Genomic_DNA"/>
</dbReference>
<feature type="transmembrane region" description="Helical" evidence="8">
    <location>
        <begin position="427"/>
        <end position="448"/>
    </location>
</feature>
<reference evidence="10 11" key="1">
    <citation type="submission" date="2017-06" db="EMBL/GenBank/DDBJ databases">
        <title>Comparative genomic analysis of Ambrosia Fusariam Clade fungi.</title>
        <authorList>
            <person name="Stajich J.E."/>
            <person name="Carrillo J."/>
            <person name="Kijimoto T."/>
            <person name="Eskalen A."/>
            <person name="O'Donnell K."/>
            <person name="Kasson M."/>
        </authorList>
    </citation>
    <scope>NUCLEOTIDE SEQUENCE [LARGE SCALE GENOMIC DNA]</scope>
    <source>
        <strain evidence="10 11">UCR1854</strain>
    </source>
</reference>
<feature type="transmembrane region" description="Helical" evidence="8">
    <location>
        <begin position="172"/>
        <end position="191"/>
    </location>
</feature>
<dbReference type="FunFam" id="1.20.1250.20:FF:000064">
    <property type="entry name" value="MFS allantoate transporter"/>
    <property type="match status" value="1"/>
</dbReference>
<name>A0A430LWS0_9HYPO</name>
<keyword evidence="2" id="KW-0813">Transport</keyword>
<comment type="subcellular location">
    <subcellularLocation>
        <location evidence="1">Membrane</location>
        <topology evidence="1">Multi-pass membrane protein</topology>
    </subcellularLocation>
</comment>
<protein>
    <recommendedName>
        <fullName evidence="9">Major facilitator superfamily (MFS) profile domain-containing protein</fullName>
    </recommendedName>
</protein>
<evidence type="ECO:0000256" key="2">
    <source>
        <dbReference type="ARBA" id="ARBA00022448"/>
    </source>
</evidence>
<keyword evidence="11" id="KW-1185">Reference proteome</keyword>
<comment type="similarity">
    <text evidence="7">Belongs to the major facilitator superfamily. Allantoate permease family.</text>
</comment>
<feature type="transmembrane region" description="Helical" evidence="8">
    <location>
        <begin position="334"/>
        <end position="351"/>
    </location>
</feature>
<evidence type="ECO:0000259" key="9">
    <source>
        <dbReference type="PROSITE" id="PS50850"/>
    </source>
</evidence>
<dbReference type="Pfam" id="PF07690">
    <property type="entry name" value="MFS_1"/>
    <property type="match status" value="1"/>
</dbReference>
<evidence type="ECO:0000256" key="5">
    <source>
        <dbReference type="ARBA" id="ARBA00023136"/>
    </source>
</evidence>
<keyword evidence="5 8" id="KW-0472">Membrane</keyword>
<dbReference type="Proteomes" id="UP000287124">
    <property type="component" value="Unassembled WGS sequence"/>
</dbReference>
<feature type="transmembrane region" description="Helical" evidence="8">
    <location>
        <begin position="395"/>
        <end position="415"/>
    </location>
</feature>
<dbReference type="AlphaFoldDB" id="A0A430LWS0"/>
<dbReference type="GO" id="GO:0016020">
    <property type="term" value="C:membrane"/>
    <property type="evidence" value="ECO:0007669"/>
    <property type="project" value="UniProtKB-SubCell"/>
</dbReference>
<dbReference type="SUPFAM" id="SSF103473">
    <property type="entry name" value="MFS general substrate transporter"/>
    <property type="match status" value="1"/>
</dbReference>
<dbReference type="GO" id="GO:0022857">
    <property type="term" value="F:transmembrane transporter activity"/>
    <property type="evidence" value="ECO:0007669"/>
    <property type="project" value="InterPro"/>
</dbReference>
<dbReference type="InterPro" id="IPR011701">
    <property type="entry name" value="MFS"/>
</dbReference>
<evidence type="ECO:0000256" key="3">
    <source>
        <dbReference type="ARBA" id="ARBA00022692"/>
    </source>
</evidence>
<feature type="transmembrane region" description="Helical" evidence="8">
    <location>
        <begin position="86"/>
        <end position="103"/>
    </location>
</feature>
<keyword evidence="4 8" id="KW-1133">Transmembrane helix</keyword>
<proteinExistence type="inferred from homology"/>
<evidence type="ECO:0000256" key="4">
    <source>
        <dbReference type="ARBA" id="ARBA00022989"/>
    </source>
</evidence>
<keyword evidence="6" id="KW-0325">Glycoprotein</keyword>
<accession>A0A430LWS0</accession>
<evidence type="ECO:0000256" key="1">
    <source>
        <dbReference type="ARBA" id="ARBA00004141"/>
    </source>
</evidence>
<dbReference type="PANTHER" id="PTHR43791:SF103">
    <property type="entry name" value="MAJOR FACILITATOR SUPERFAMILY (MFS) PROFILE DOMAIN-CONTAINING PROTEIN-RELATED"/>
    <property type="match status" value="1"/>
</dbReference>
<evidence type="ECO:0000313" key="10">
    <source>
        <dbReference type="EMBL" id="RTE80185.1"/>
    </source>
</evidence>
<evidence type="ECO:0000313" key="11">
    <source>
        <dbReference type="Proteomes" id="UP000287124"/>
    </source>
</evidence>
<organism evidence="10 11">
    <name type="scientific">Fusarium euwallaceae</name>
    <dbReference type="NCBI Taxonomy" id="1147111"/>
    <lineage>
        <taxon>Eukaryota</taxon>
        <taxon>Fungi</taxon>
        <taxon>Dikarya</taxon>
        <taxon>Ascomycota</taxon>
        <taxon>Pezizomycotina</taxon>
        <taxon>Sordariomycetes</taxon>
        <taxon>Hypocreomycetidae</taxon>
        <taxon>Hypocreales</taxon>
        <taxon>Nectriaceae</taxon>
        <taxon>Fusarium</taxon>
        <taxon>Fusarium solani species complex</taxon>
    </lineage>
</organism>